<evidence type="ECO:0000256" key="6">
    <source>
        <dbReference type="ARBA" id="ARBA00022692"/>
    </source>
</evidence>
<evidence type="ECO:0000313" key="17">
    <source>
        <dbReference type="EMBL" id="KEG19898.1"/>
    </source>
</evidence>
<dbReference type="GO" id="GO:0045259">
    <property type="term" value="C:proton-transporting ATP synthase complex"/>
    <property type="evidence" value="ECO:0007669"/>
    <property type="project" value="UniProtKB-KW"/>
</dbReference>
<evidence type="ECO:0000256" key="2">
    <source>
        <dbReference type="ARBA" id="ARBA00005513"/>
    </source>
</evidence>
<dbReference type="InterPro" id="IPR002146">
    <property type="entry name" value="ATP_synth_b/b'su_bac/chlpt"/>
</dbReference>
<evidence type="ECO:0000256" key="3">
    <source>
        <dbReference type="ARBA" id="ARBA00022448"/>
    </source>
</evidence>
<organism evidence="17 18">
    <name type="scientific">Bartonella bacilliformis Ver097</name>
    <dbReference type="NCBI Taxonomy" id="1293911"/>
    <lineage>
        <taxon>Bacteria</taxon>
        <taxon>Pseudomonadati</taxon>
        <taxon>Pseudomonadota</taxon>
        <taxon>Alphaproteobacteria</taxon>
        <taxon>Hyphomicrobiales</taxon>
        <taxon>Bartonellaceae</taxon>
        <taxon>Bartonella</taxon>
    </lineage>
</organism>
<dbReference type="PATRIC" id="fig|1293911.3.peg.517"/>
<proteinExistence type="inferred from homology"/>
<comment type="similarity">
    <text evidence="2 15 16">Belongs to the ATPase B chain family.</text>
</comment>
<gene>
    <name evidence="15" type="primary">atpF</name>
    <name evidence="17" type="ORF">H710_00492</name>
</gene>
<evidence type="ECO:0000256" key="7">
    <source>
        <dbReference type="ARBA" id="ARBA00022781"/>
    </source>
</evidence>
<keyword evidence="10 15" id="KW-0472">Membrane</keyword>
<keyword evidence="9 15" id="KW-0406">Ion transport</keyword>
<dbReference type="GO" id="GO:0005886">
    <property type="term" value="C:plasma membrane"/>
    <property type="evidence" value="ECO:0007669"/>
    <property type="project" value="UniProtKB-SubCell"/>
</dbReference>
<keyword evidence="3 15" id="KW-0813">Transport</keyword>
<evidence type="ECO:0000256" key="12">
    <source>
        <dbReference type="ARBA" id="ARBA00025198"/>
    </source>
</evidence>
<comment type="function">
    <text evidence="12 15">F(1)F(0) ATP synthase produces ATP from ADP in the presence of a proton or sodium gradient. F-type ATPases consist of two structural domains, F(1) containing the extramembraneous catalytic core and F(0) containing the membrane proton channel, linked together by a central stalk and a peripheral stalk. During catalysis, ATP synthesis in the catalytic domain of F(1) is coupled via a rotary mechanism of the central stalk subunits to proton translocation.</text>
</comment>
<keyword evidence="4 15" id="KW-1003">Cell membrane</keyword>
<dbReference type="CDD" id="cd06503">
    <property type="entry name" value="ATP-synt_Fo_b"/>
    <property type="match status" value="1"/>
</dbReference>
<dbReference type="EMBL" id="ASIV01000004">
    <property type="protein sequence ID" value="KEG19898.1"/>
    <property type="molecule type" value="Genomic_DNA"/>
</dbReference>
<reference evidence="17 18" key="1">
    <citation type="submission" date="2013-04" db="EMBL/GenBank/DDBJ databases">
        <title>The Genome Sequence of Bartonella bacilliformis Ver097.</title>
        <authorList>
            <consortium name="The Broad Institute Genomics Platform"/>
            <consortium name="The Broad Institute Genome Sequencing Center for Infectious Disease"/>
            <person name="Feldgarden M."/>
            <person name="Kirby J."/>
            <person name="Birtles R."/>
            <person name="Dasch G."/>
            <person name="Hendrix L."/>
            <person name="Koehler J."/>
            <person name="Walker B."/>
            <person name="Young S.K."/>
            <person name="Zeng Q."/>
            <person name="Gargeya S."/>
            <person name="Fitzgerald M."/>
            <person name="Haas B."/>
            <person name="Abouelleil A."/>
            <person name="Allen A.W."/>
            <person name="Alvarado L."/>
            <person name="Arachchi H.M."/>
            <person name="Berlin A.M."/>
            <person name="Chapman S.B."/>
            <person name="Gainer-Dewar J."/>
            <person name="Goldberg J."/>
            <person name="Griggs A."/>
            <person name="Gujja S."/>
            <person name="Hansen M."/>
            <person name="Howarth C."/>
            <person name="Imamovic A."/>
            <person name="Ireland A."/>
            <person name="Larimer J."/>
            <person name="McCowan C."/>
            <person name="Murphy C."/>
            <person name="Pearson M."/>
            <person name="Poon T.W."/>
            <person name="Priest M."/>
            <person name="Roberts A."/>
            <person name="Saif S."/>
            <person name="Shea T."/>
            <person name="Sisk P."/>
            <person name="Sykes S."/>
            <person name="Wortman J."/>
            <person name="Nusbaum C."/>
            <person name="Birren B."/>
        </authorList>
    </citation>
    <scope>NUCLEOTIDE SEQUENCE [LARGE SCALE GENOMIC DNA]</scope>
    <source>
        <strain evidence="17 18">Ver097</strain>
    </source>
</reference>
<dbReference type="InterPro" id="IPR050059">
    <property type="entry name" value="ATP_synthase_B_chain"/>
</dbReference>
<comment type="subunit">
    <text evidence="14 15">F-type ATPases have 2 components, F(1) - the catalytic core - and F(0) - the membrane proton channel. F(1) has five subunits: alpha(3), beta(3), gamma(1), delta(1), epsilon(1). F(0) has three main subunits: a(1), b(2) and c(10-14). The alpha and beta chains form an alternating ring which encloses part of the gamma chain. F(1) is attached to F(0) by a central stalk formed by the gamma and epsilon chains, while a peripheral stalk is formed by the delta and b chains.</text>
</comment>
<evidence type="ECO:0000256" key="14">
    <source>
        <dbReference type="ARBA" id="ARBA00025830"/>
    </source>
</evidence>
<keyword evidence="11 15" id="KW-0066">ATP synthesis</keyword>
<protein>
    <recommendedName>
        <fullName evidence="15">ATP synthase subunit b</fullName>
    </recommendedName>
    <alternativeName>
        <fullName evidence="15">ATP synthase F(0) sector subunit b</fullName>
    </alternativeName>
    <alternativeName>
        <fullName evidence="15">ATPase subunit I</fullName>
    </alternativeName>
    <alternativeName>
        <fullName evidence="15">F-type ATPase subunit b</fullName>
        <shortName evidence="15">F-ATPase subunit b</shortName>
    </alternativeName>
</protein>
<comment type="subcellular location">
    <subcellularLocation>
        <location evidence="1">Cell inner membrane</location>
        <topology evidence="1">Single-pass membrane protein</topology>
    </subcellularLocation>
    <subcellularLocation>
        <location evidence="15">Cell membrane</location>
        <topology evidence="15">Single-pass membrane protein</topology>
    </subcellularLocation>
</comment>
<evidence type="ECO:0000256" key="8">
    <source>
        <dbReference type="ARBA" id="ARBA00022989"/>
    </source>
</evidence>
<dbReference type="NCBIfam" id="NF006612">
    <property type="entry name" value="PRK09174.1"/>
    <property type="match status" value="1"/>
</dbReference>
<keyword evidence="5 15" id="KW-0138">CF(0)</keyword>
<dbReference type="HOGENOM" id="CLU_079215_1_2_5"/>
<evidence type="ECO:0000256" key="11">
    <source>
        <dbReference type="ARBA" id="ARBA00023310"/>
    </source>
</evidence>
<dbReference type="AlphaFoldDB" id="A0A072R1S5"/>
<feature type="transmembrane region" description="Helical" evidence="15">
    <location>
        <begin position="41"/>
        <end position="60"/>
    </location>
</feature>
<keyword evidence="7 15" id="KW-0375">Hydrogen ion transport</keyword>
<dbReference type="GO" id="GO:0046933">
    <property type="term" value="F:proton-transporting ATP synthase activity, rotational mechanism"/>
    <property type="evidence" value="ECO:0007669"/>
    <property type="project" value="UniProtKB-UniRule"/>
</dbReference>
<evidence type="ECO:0000256" key="16">
    <source>
        <dbReference type="RuleBase" id="RU003848"/>
    </source>
</evidence>
<accession>A0A072R1S5</accession>
<dbReference type="HAMAP" id="MF_01398">
    <property type="entry name" value="ATP_synth_b_bprime"/>
    <property type="match status" value="1"/>
</dbReference>
<evidence type="ECO:0000256" key="13">
    <source>
        <dbReference type="ARBA" id="ARBA00025614"/>
    </source>
</evidence>
<evidence type="ECO:0000256" key="15">
    <source>
        <dbReference type="HAMAP-Rule" id="MF_01398"/>
    </source>
</evidence>
<dbReference type="PANTHER" id="PTHR33445:SF1">
    <property type="entry name" value="ATP SYNTHASE SUBUNIT B"/>
    <property type="match status" value="1"/>
</dbReference>
<evidence type="ECO:0000256" key="1">
    <source>
        <dbReference type="ARBA" id="ARBA00004377"/>
    </source>
</evidence>
<evidence type="ECO:0000313" key="18">
    <source>
        <dbReference type="Proteomes" id="UP000031740"/>
    </source>
</evidence>
<dbReference type="RefSeq" id="WP_041849268.1">
    <property type="nucleotide sequence ID" value="NZ_KL503803.1"/>
</dbReference>
<dbReference type="Pfam" id="PF00430">
    <property type="entry name" value="ATP-synt_B"/>
    <property type="match status" value="1"/>
</dbReference>
<keyword evidence="6 15" id="KW-0812">Transmembrane</keyword>
<evidence type="ECO:0000256" key="10">
    <source>
        <dbReference type="ARBA" id="ARBA00023136"/>
    </source>
</evidence>
<keyword evidence="8 15" id="KW-1133">Transmembrane helix</keyword>
<dbReference type="GO" id="GO:0046961">
    <property type="term" value="F:proton-transporting ATPase activity, rotational mechanism"/>
    <property type="evidence" value="ECO:0007669"/>
    <property type="project" value="TreeGrafter"/>
</dbReference>
<comment type="function">
    <text evidence="13">Component of the F(0) channel, it forms part of the peripheral stalk, linking F(1) to F(0). The b'-subunit is a diverged and duplicated form of b found in plants and photosynthetic bacteria.</text>
</comment>
<evidence type="ECO:0000256" key="5">
    <source>
        <dbReference type="ARBA" id="ARBA00022547"/>
    </source>
</evidence>
<evidence type="ECO:0000256" key="4">
    <source>
        <dbReference type="ARBA" id="ARBA00022475"/>
    </source>
</evidence>
<dbReference type="PANTHER" id="PTHR33445">
    <property type="entry name" value="ATP SYNTHASE SUBUNIT B', CHLOROPLASTIC"/>
    <property type="match status" value="1"/>
</dbReference>
<dbReference type="STRING" id="1293911.H710_00492"/>
<comment type="caution">
    <text evidence="17">The sequence shown here is derived from an EMBL/GenBank/DDBJ whole genome shotgun (WGS) entry which is preliminary data.</text>
</comment>
<evidence type="ECO:0000256" key="9">
    <source>
        <dbReference type="ARBA" id="ARBA00023065"/>
    </source>
</evidence>
<sequence>MFVSSAYAQTSEALIERVENALEHADRVFPPFDFSHFCSHFFWLVISFGFFYFFIARVIVPRIGYTIETRRDRIASDLDRAMLMKQEADTVVEVYERKLAEARLQAYAITQKTSDEIKAKTELERKEIETSLDKKLADAEGQIAKIRDKAVQNIGLIAEEVVPEIVKKLIDVEVNKESVSLAVKAADNQGS</sequence>
<dbReference type="Proteomes" id="UP000031740">
    <property type="component" value="Unassembled WGS sequence"/>
</dbReference>
<name>A0A072R1S5_BARBA</name>